<dbReference type="Proteomes" id="UP000008066">
    <property type="component" value="Unassembled WGS sequence"/>
</dbReference>
<dbReference type="KEGG" id="cthr:CTHT_0039720"/>
<dbReference type="OrthoDB" id="4589425at2759"/>
<gene>
    <name evidence="2" type="ORF">CTHT_0039720</name>
</gene>
<dbReference type="STRING" id="759272.G0S4C8"/>
<keyword evidence="1" id="KW-0732">Signal</keyword>
<name>G0S4C8_CHATD</name>
<protein>
    <submittedName>
        <fullName evidence="2">Uncharacterized protein</fullName>
    </submittedName>
</protein>
<keyword evidence="3" id="KW-1185">Reference proteome</keyword>
<accession>G0S4C8</accession>
<sequence length="259" mass="26736">MLKSTFLLGLLAYSPPINASPARTLAPRQTGWPWGSGGFPWGSSGSGGSTCQWTGHCLAGRCANPTGGGAQPNFPIPTGLPAQPGSGFPSGFPTGFPSFPTGWPWGPGGNTGGSTPCVWEGHCLGDPCETENDCDGDMFCQNSRCTNPTPTSLPNFPTALPSFPVFTPGFPGGGLTTIIRTTTVYVTATPSSTPTPTSWTCVWEGHCLGDPCETEIDCDGHLACSAGKCAEPTTEPAPTSAWTCVWEGHCHGIPGKQLS</sequence>
<feature type="signal peptide" evidence="1">
    <location>
        <begin position="1"/>
        <end position="19"/>
    </location>
</feature>
<dbReference type="GeneID" id="18258010"/>
<feature type="chain" id="PRO_5003408892" evidence="1">
    <location>
        <begin position="20"/>
        <end position="259"/>
    </location>
</feature>
<proteinExistence type="predicted"/>
<evidence type="ECO:0000313" key="2">
    <source>
        <dbReference type="EMBL" id="EGS22086.1"/>
    </source>
</evidence>
<dbReference type="RefSeq" id="XP_006694382.1">
    <property type="nucleotide sequence ID" value="XM_006694319.1"/>
</dbReference>
<reference evidence="2 3" key="1">
    <citation type="journal article" date="2011" name="Cell">
        <title>Insight into structure and assembly of the nuclear pore complex by utilizing the genome of a eukaryotic thermophile.</title>
        <authorList>
            <person name="Amlacher S."/>
            <person name="Sarges P."/>
            <person name="Flemming D."/>
            <person name="van Noort V."/>
            <person name="Kunze R."/>
            <person name="Devos D.P."/>
            <person name="Arumugam M."/>
            <person name="Bork P."/>
            <person name="Hurt E."/>
        </authorList>
    </citation>
    <scope>NUCLEOTIDE SEQUENCE [LARGE SCALE GENOMIC DNA]</scope>
    <source>
        <strain evidence="3">DSM 1495 / CBS 144.50 / IMI 039719</strain>
    </source>
</reference>
<organism evidence="3">
    <name type="scientific">Chaetomium thermophilum (strain DSM 1495 / CBS 144.50 / IMI 039719)</name>
    <name type="common">Thermochaetoides thermophila</name>
    <dbReference type="NCBI Taxonomy" id="759272"/>
    <lineage>
        <taxon>Eukaryota</taxon>
        <taxon>Fungi</taxon>
        <taxon>Dikarya</taxon>
        <taxon>Ascomycota</taxon>
        <taxon>Pezizomycotina</taxon>
        <taxon>Sordariomycetes</taxon>
        <taxon>Sordariomycetidae</taxon>
        <taxon>Sordariales</taxon>
        <taxon>Chaetomiaceae</taxon>
        <taxon>Thermochaetoides</taxon>
    </lineage>
</organism>
<dbReference type="AlphaFoldDB" id="G0S4C8"/>
<dbReference type="HOGENOM" id="CLU_1073635_0_0_1"/>
<dbReference type="eggNOG" id="ENOG502RKK5">
    <property type="taxonomic scope" value="Eukaryota"/>
</dbReference>
<evidence type="ECO:0000313" key="3">
    <source>
        <dbReference type="Proteomes" id="UP000008066"/>
    </source>
</evidence>
<dbReference type="EMBL" id="GL988041">
    <property type="protein sequence ID" value="EGS22086.1"/>
    <property type="molecule type" value="Genomic_DNA"/>
</dbReference>
<evidence type="ECO:0000256" key="1">
    <source>
        <dbReference type="SAM" id="SignalP"/>
    </source>
</evidence>